<dbReference type="Gene3D" id="3.40.630.30">
    <property type="match status" value="1"/>
</dbReference>
<evidence type="ECO:0000259" key="3">
    <source>
        <dbReference type="PROSITE" id="PS51186"/>
    </source>
</evidence>
<dbReference type="PANTHER" id="PTHR43877">
    <property type="entry name" value="AMINOALKYLPHOSPHONATE N-ACETYLTRANSFERASE-RELATED-RELATED"/>
    <property type="match status" value="1"/>
</dbReference>
<evidence type="ECO:0000313" key="4">
    <source>
        <dbReference type="EMBL" id="PWJ10920.1"/>
    </source>
</evidence>
<dbReference type="GO" id="GO:0016747">
    <property type="term" value="F:acyltransferase activity, transferring groups other than amino-acyl groups"/>
    <property type="evidence" value="ECO:0007669"/>
    <property type="project" value="InterPro"/>
</dbReference>
<keyword evidence="6" id="KW-1185">Reference proteome</keyword>
<name>A0A2Y9B532_9RHOB</name>
<keyword evidence="2" id="KW-0012">Acyltransferase</keyword>
<evidence type="ECO:0000256" key="2">
    <source>
        <dbReference type="ARBA" id="ARBA00023315"/>
    </source>
</evidence>
<organism evidence="5 7">
    <name type="scientific">Jannaschia seohaensis</name>
    <dbReference type="NCBI Taxonomy" id="475081"/>
    <lineage>
        <taxon>Bacteria</taxon>
        <taxon>Pseudomonadati</taxon>
        <taxon>Pseudomonadota</taxon>
        <taxon>Alphaproteobacteria</taxon>
        <taxon>Rhodobacterales</taxon>
        <taxon>Roseobacteraceae</taxon>
        <taxon>Jannaschia</taxon>
    </lineage>
</organism>
<protein>
    <submittedName>
        <fullName evidence="5">Acetyltransferase (GNAT) family protein</fullName>
    </submittedName>
</protein>
<gene>
    <name evidence="4" type="ORF">BCF38_12125</name>
    <name evidence="5" type="ORF">SAMN05421539_12125</name>
</gene>
<dbReference type="CDD" id="cd04301">
    <property type="entry name" value="NAT_SF"/>
    <property type="match status" value="1"/>
</dbReference>
<evidence type="ECO:0000313" key="5">
    <source>
        <dbReference type="EMBL" id="SSA51521.1"/>
    </source>
</evidence>
<dbReference type="InterPro" id="IPR016181">
    <property type="entry name" value="Acyl_CoA_acyltransferase"/>
</dbReference>
<reference evidence="5 7" key="1">
    <citation type="submission" date="2016-10" db="EMBL/GenBank/DDBJ databases">
        <authorList>
            <person name="Cai Z."/>
        </authorList>
    </citation>
    <scope>NUCLEOTIDE SEQUENCE [LARGE SCALE GENOMIC DNA]</scope>
    <source>
        <strain evidence="5 7">DSM 25227</strain>
    </source>
</reference>
<dbReference type="SUPFAM" id="SSF55729">
    <property type="entry name" value="Acyl-CoA N-acyltransferases (Nat)"/>
    <property type="match status" value="1"/>
</dbReference>
<evidence type="ECO:0000313" key="7">
    <source>
        <dbReference type="Proteomes" id="UP000251571"/>
    </source>
</evidence>
<evidence type="ECO:0000313" key="6">
    <source>
        <dbReference type="Proteomes" id="UP000245839"/>
    </source>
</evidence>
<dbReference type="Proteomes" id="UP000245839">
    <property type="component" value="Unassembled WGS sequence"/>
</dbReference>
<dbReference type="InterPro" id="IPR000182">
    <property type="entry name" value="GNAT_dom"/>
</dbReference>
<evidence type="ECO:0000256" key="1">
    <source>
        <dbReference type="ARBA" id="ARBA00022679"/>
    </source>
</evidence>
<accession>A0A2Y9B532</accession>
<dbReference type="PROSITE" id="PS51186">
    <property type="entry name" value="GNAT"/>
    <property type="match status" value="1"/>
</dbReference>
<dbReference type="Pfam" id="PF13508">
    <property type="entry name" value="Acetyltransf_7"/>
    <property type="match status" value="1"/>
</dbReference>
<dbReference type="EMBL" id="UETC01000021">
    <property type="protein sequence ID" value="SSA51521.1"/>
    <property type="molecule type" value="Genomic_DNA"/>
</dbReference>
<feature type="domain" description="N-acetyltransferase" evidence="3">
    <location>
        <begin position="1"/>
        <end position="82"/>
    </location>
</feature>
<dbReference type="EMBL" id="QGDJ01000021">
    <property type="protein sequence ID" value="PWJ10920.1"/>
    <property type="molecule type" value="Genomic_DNA"/>
</dbReference>
<dbReference type="AlphaFoldDB" id="A0A2Y9B532"/>
<dbReference type="InterPro" id="IPR050832">
    <property type="entry name" value="Bact_Acetyltransf"/>
</dbReference>
<proteinExistence type="predicted"/>
<reference evidence="4 6" key="2">
    <citation type="submission" date="2018-03" db="EMBL/GenBank/DDBJ databases">
        <title>Genomic Encyclopedia of Archaeal and Bacterial Type Strains, Phase II (KMG-II): from individual species to whole genera.</title>
        <authorList>
            <person name="Goeker M."/>
        </authorList>
    </citation>
    <scope>NUCLEOTIDE SEQUENCE [LARGE SCALE GENOMIC DNA]</scope>
    <source>
        <strain evidence="4 6">DSM 25227</strain>
    </source>
</reference>
<sequence>MKHLYVRPEARGTGLGRRLVEARMQAAREIGLRSVVADTFTGNPEMPVLYRSLGFRVVPPFHGSASIGINPDLAEHMTHFRYDL</sequence>
<keyword evidence="1 5" id="KW-0808">Transferase</keyword>
<dbReference type="Proteomes" id="UP000251571">
    <property type="component" value="Unassembled WGS sequence"/>
</dbReference>